<dbReference type="GO" id="GO:0046933">
    <property type="term" value="F:proton-transporting ATP synthase activity, rotational mechanism"/>
    <property type="evidence" value="ECO:0007669"/>
    <property type="project" value="UniProtKB-UniRule"/>
</dbReference>
<dbReference type="HAMAP" id="MF_00815">
    <property type="entry name" value="ATP_synth_gamma_bact"/>
    <property type="match status" value="1"/>
</dbReference>
<evidence type="ECO:0000256" key="4">
    <source>
        <dbReference type="ARBA" id="ARBA00022448"/>
    </source>
</evidence>
<evidence type="ECO:0000256" key="5">
    <source>
        <dbReference type="ARBA" id="ARBA00022781"/>
    </source>
</evidence>
<evidence type="ECO:0000256" key="2">
    <source>
        <dbReference type="ARBA" id="ARBA00004170"/>
    </source>
</evidence>
<dbReference type="InterPro" id="IPR035968">
    <property type="entry name" value="ATP_synth_F1_ATPase_gsu"/>
</dbReference>
<dbReference type="CDD" id="cd12151">
    <property type="entry name" value="F1-ATPase_gamma"/>
    <property type="match status" value="1"/>
</dbReference>
<evidence type="ECO:0000256" key="1">
    <source>
        <dbReference type="ARBA" id="ARBA00003456"/>
    </source>
</evidence>
<gene>
    <name evidence="10" type="primary">atpG</name>
    <name evidence="11" type="ORF">SAMN05443529_106191</name>
</gene>
<comment type="subcellular location">
    <subcellularLocation>
        <location evidence="10">Cell membrane</location>
        <topology evidence="10">Peripheral membrane protein</topology>
    </subcellularLocation>
    <subcellularLocation>
        <location evidence="2">Membrane</location>
        <topology evidence="2">Peripheral membrane protein</topology>
    </subcellularLocation>
</comment>
<keyword evidence="10" id="KW-1003">Cell membrane</keyword>
<evidence type="ECO:0000256" key="8">
    <source>
        <dbReference type="ARBA" id="ARBA00023196"/>
    </source>
</evidence>
<comment type="subunit">
    <text evidence="10">F-type ATPases have 2 components, CF(1) - the catalytic core - and CF(0) - the membrane proton channel. CF(1) has five subunits: alpha(3), beta(3), gamma(1), delta(1), epsilon(1). CF(0) has three main subunits: a, b and c.</text>
</comment>
<comment type="similarity">
    <text evidence="3 10">Belongs to the ATPase gamma chain family.</text>
</comment>
<evidence type="ECO:0000256" key="7">
    <source>
        <dbReference type="ARBA" id="ARBA00023136"/>
    </source>
</evidence>
<dbReference type="EMBL" id="FNCP01000006">
    <property type="protein sequence ID" value="SDG81766.1"/>
    <property type="molecule type" value="Genomic_DNA"/>
</dbReference>
<evidence type="ECO:0000256" key="6">
    <source>
        <dbReference type="ARBA" id="ARBA00023065"/>
    </source>
</evidence>
<proteinExistence type="inferred from homology"/>
<dbReference type="PANTHER" id="PTHR11693:SF22">
    <property type="entry name" value="ATP SYNTHASE SUBUNIT GAMMA, MITOCHONDRIAL"/>
    <property type="match status" value="1"/>
</dbReference>
<dbReference type="GO" id="GO:0042777">
    <property type="term" value="P:proton motive force-driven plasma membrane ATP synthesis"/>
    <property type="evidence" value="ECO:0007669"/>
    <property type="project" value="UniProtKB-UniRule"/>
</dbReference>
<dbReference type="GO" id="GO:0005524">
    <property type="term" value="F:ATP binding"/>
    <property type="evidence" value="ECO:0007669"/>
    <property type="project" value="UniProtKB-UniRule"/>
</dbReference>
<dbReference type="Proteomes" id="UP000198656">
    <property type="component" value="Unassembled WGS sequence"/>
</dbReference>
<dbReference type="STRING" id="1121419.SAMN05443529_106191"/>
<evidence type="ECO:0000256" key="9">
    <source>
        <dbReference type="ARBA" id="ARBA00023310"/>
    </source>
</evidence>
<keyword evidence="6 10" id="KW-0406">Ion transport</keyword>
<keyword evidence="12" id="KW-1185">Reference proteome</keyword>
<dbReference type="InterPro" id="IPR023632">
    <property type="entry name" value="ATP_synth_F1_gsu_CS"/>
</dbReference>
<dbReference type="PANTHER" id="PTHR11693">
    <property type="entry name" value="ATP SYNTHASE GAMMA CHAIN"/>
    <property type="match status" value="1"/>
</dbReference>
<protein>
    <recommendedName>
        <fullName evidence="10">ATP synthase gamma chain</fullName>
    </recommendedName>
    <alternativeName>
        <fullName evidence="10">ATP synthase F1 sector gamma subunit</fullName>
    </alternativeName>
    <alternativeName>
        <fullName evidence="10">F-ATPase gamma subunit</fullName>
    </alternativeName>
</protein>
<keyword evidence="5 10" id="KW-0375">Hydrogen ion transport</keyword>
<evidence type="ECO:0000256" key="3">
    <source>
        <dbReference type="ARBA" id="ARBA00007681"/>
    </source>
</evidence>
<evidence type="ECO:0000313" key="11">
    <source>
        <dbReference type="EMBL" id="SDG81766.1"/>
    </source>
</evidence>
<evidence type="ECO:0000313" key="12">
    <source>
        <dbReference type="Proteomes" id="UP000198656"/>
    </source>
</evidence>
<dbReference type="FunFam" id="3.40.1380.10:FF:000006">
    <property type="entry name" value="ATP synthase gamma chain"/>
    <property type="match status" value="1"/>
</dbReference>
<dbReference type="GO" id="GO:0045259">
    <property type="term" value="C:proton-transporting ATP synthase complex"/>
    <property type="evidence" value="ECO:0007669"/>
    <property type="project" value="UniProtKB-KW"/>
</dbReference>
<dbReference type="Pfam" id="PF00231">
    <property type="entry name" value="ATP-synt"/>
    <property type="match status" value="1"/>
</dbReference>
<keyword evidence="4 10" id="KW-0813">Transport</keyword>
<keyword evidence="8 10" id="KW-0139">CF(1)</keyword>
<sequence>MAGVRDIRRRIRSVRNMQQITKAMKMVSAAKLRKAQQKLSAARPYANQLQGVLERLAQAPGDTVHPLLVKRPVQKVVYVLITSDRGLCGGYNANLIRKTATLIAETPQDVKLVTVGRKGRDFFRRGKIEFLAEFVALGDEPSYSQAKEIAQEVVRIYEQGEADEVYLMYTEFVSAINSRPTQIKLLPIEKPEGKQSKQYIFEPSPDEILASLLPKYVETQVYRSILEGKASEQGARMSAMSSATDNAKDMIDRLSLAMNRARQAAITKEISEIVGGAAALD</sequence>
<dbReference type="OrthoDB" id="9812769at2"/>
<comment type="function">
    <text evidence="1 10">Produces ATP from ADP in the presence of a proton gradient across the membrane. The gamma chain is believed to be important in regulating ATPase activity and the flow of protons through the CF(0) complex.</text>
</comment>
<dbReference type="Gene3D" id="3.40.1380.10">
    <property type="match status" value="1"/>
</dbReference>
<dbReference type="RefSeq" id="WP_014905266.1">
    <property type="nucleotide sequence ID" value="NZ_FNCP01000006.1"/>
</dbReference>
<dbReference type="GO" id="GO:0005886">
    <property type="term" value="C:plasma membrane"/>
    <property type="evidence" value="ECO:0007669"/>
    <property type="project" value="UniProtKB-SubCell"/>
</dbReference>
<accession>A0A1G7XC74</accession>
<keyword evidence="7 10" id="KW-0472">Membrane</keyword>
<reference evidence="12" key="1">
    <citation type="submission" date="2016-10" db="EMBL/GenBank/DDBJ databases">
        <authorList>
            <person name="Varghese N."/>
            <person name="Submissions S."/>
        </authorList>
    </citation>
    <scope>NUCLEOTIDE SEQUENCE [LARGE SCALE GENOMIC DNA]</scope>
    <source>
        <strain evidence="12">DSM 8344</strain>
    </source>
</reference>
<evidence type="ECO:0000256" key="10">
    <source>
        <dbReference type="HAMAP-Rule" id="MF_00815"/>
    </source>
</evidence>
<dbReference type="Gene3D" id="1.10.287.80">
    <property type="entry name" value="ATP synthase, gamma subunit, helix hairpin domain"/>
    <property type="match status" value="1"/>
</dbReference>
<keyword evidence="9 10" id="KW-0066">ATP synthesis</keyword>
<dbReference type="AlphaFoldDB" id="A0A1G7XC74"/>
<dbReference type="SUPFAM" id="SSF52943">
    <property type="entry name" value="ATP synthase (F1-ATPase), gamma subunit"/>
    <property type="match status" value="1"/>
</dbReference>
<dbReference type="PRINTS" id="PR00126">
    <property type="entry name" value="ATPASEGAMMA"/>
</dbReference>
<dbReference type="NCBIfam" id="TIGR01146">
    <property type="entry name" value="ATPsyn_F1gamma"/>
    <property type="match status" value="1"/>
</dbReference>
<dbReference type="InterPro" id="IPR000131">
    <property type="entry name" value="ATP_synth_F1_gsu"/>
</dbReference>
<dbReference type="PROSITE" id="PS00153">
    <property type="entry name" value="ATPASE_GAMMA"/>
    <property type="match status" value="1"/>
</dbReference>
<organism evidence="11 12">
    <name type="scientific">Desulfosporosinus hippei DSM 8344</name>
    <dbReference type="NCBI Taxonomy" id="1121419"/>
    <lineage>
        <taxon>Bacteria</taxon>
        <taxon>Bacillati</taxon>
        <taxon>Bacillota</taxon>
        <taxon>Clostridia</taxon>
        <taxon>Eubacteriales</taxon>
        <taxon>Desulfitobacteriaceae</taxon>
        <taxon>Desulfosporosinus</taxon>
    </lineage>
</organism>
<name>A0A1G7XC74_9FIRM</name>